<feature type="non-terminal residue" evidence="1">
    <location>
        <position position="1"/>
    </location>
</feature>
<dbReference type="PANTHER" id="PTHR34754">
    <property type="entry name" value="COILED-COIL DOMAIN-CONTAINING PROTEIN 60"/>
    <property type="match status" value="1"/>
</dbReference>
<sequence>YLIRSSPELMEFHANKVSNKYINLRQDLHNKLKEILDDKAMNLHDILEQMERERFRKCQTRYTSLNMRSMDFYRAVREMRREERRVLNQPEMGGRQSSIKGNWYTDLLRNLPNEVKTIWYYEVIIQKIGKYGLVENTSKQG</sequence>
<dbReference type="EMBL" id="HACG01024919">
    <property type="protein sequence ID" value="CEK71784.1"/>
    <property type="molecule type" value="Transcribed_RNA"/>
</dbReference>
<gene>
    <name evidence="1" type="primary">ORF79813</name>
</gene>
<name>A0A0B6ZSZ4_9EUPU</name>
<accession>A0A0B6ZSZ4</accession>
<proteinExistence type="predicted"/>
<protein>
    <submittedName>
        <fullName evidence="1">Uncharacterized protein</fullName>
    </submittedName>
</protein>
<dbReference type="AlphaFoldDB" id="A0A0B6ZSZ4"/>
<organism evidence="1">
    <name type="scientific">Arion vulgaris</name>
    <dbReference type="NCBI Taxonomy" id="1028688"/>
    <lineage>
        <taxon>Eukaryota</taxon>
        <taxon>Metazoa</taxon>
        <taxon>Spiralia</taxon>
        <taxon>Lophotrochozoa</taxon>
        <taxon>Mollusca</taxon>
        <taxon>Gastropoda</taxon>
        <taxon>Heterobranchia</taxon>
        <taxon>Euthyneura</taxon>
        <taxon>Panpulmonata</taxon>
        <taxon>Eupulmonata</taxon>
        <taxon>Stylommatophora</taxon>
        <taxon>Helicina</taxon>
        <taxon>Arionoidea</taxon>
        <taxon>Arionidae</taxon>
        <taxon>Arion</taxon>
    </lineage>
</organism>
<reference evidence="1" key="1">
    <citation type="submission" date="2014-12" db="EMBL/GenBank/DDBJ databases">
        <title>Insight into the proteome of Arion vulgaris.</title>
        <authorList>
            <person name="Aradska J."/>
            <person name="Bulat T."/>
            <person name="Smidak R."/>
            <person name="Sarate P."/>
            <person name="Gangsoo J."/>
            <person name="Sialana F."/>
            <person name="Bilban M."/>
            <person name="Lubec G."/>
        </authorList>
    </citation>
    <scope>NUCLEOTIDE SEQUENCE</scope>
    <source>
        <tissue evidence="1">Skin</tissue>
    </source>
</reference>
<evidence type="ECO:0000313" key="1">
    <source>
        <dbReference type="EMBL" id="CEK71784.1"/>
    </source>
</evidence>
<dbReference type="Pfam" id="PF15769">
    <property type="entry name" value="DUF4698"/>
    <property type="match status" value="1"/>
</dbReference>
<dbReference type="PANTHER" id="PTHR34754:SF1">
    <property type="entry name" value="COILED-COIL DOMAIN-CONTAINING PROTEIN 60"/>
    <property type="match status" value="1"/>
</dbReference>
<feature type="non-terminal residue" evidence="1">
    <location>
        <position position="141"/>
    </location>
</feature>
<dbReference type="InterPro" id="IPR031526">
    <property type="entry name" value="DUF4698"/>
</dbReference>